<sequence length="133" mass="13662">MDLVKAWSIGLLGYVLGAVIDAAVAVNSGAGDRLTEVDGALLWIALPALVTFLLITLLTDLAHSAATDHGRPGRRAVAVLTVPVLATLFGIAVGLARDSGTLGMVTSALASSAGTAAGFFAATWWRRRASRHP</sequence>
<feature type="transmembrane region" description="Helical" evidence="1">
    <location>
        <begin position="7"/>
        <end position="28"/>
    </location>
</feature>
<comment type="caution">
    <text evidence="2">The sequence shown here is derived from an EMBL/GenBank/DDBJ whole genome shotgun (WGS) entry which is preliminary data.</text>
</comment>
<evidence type="ECO:0000256" key="1">
    <source>
        <dbReference type="SAM" id="Phobius"/>
    </source>
</evidence>
<dbReference type="Proteomes" id="UP001501231">
    <property type="component" value="Unassembled WGS sequence"/>
</dbReference>
<evidence type="ECO:0000313" key="2">
    <source>
        <dbReference type="EMBL" id="GAA2421114.1"/>
    </source>
</evidence>
<gene>
    <name evidence="2" type="ORF">GCM10010191_35620</name>
</gene>
<keyword evidence="3" id="KW-1185">Reference proteome</keyword>
<organism evidence="2 3">
    <name type="scientific">Actinomadura vinacea</name>
    <dbReference type="NCBI Taxonomy" id="115336"/>
    <lineage>
        <taxon>Bacteria</taxon>
        <taxon>Bacillati</taxon>
        <taxon>Actinomycetota</taxon>
        <taxon>Actinomycetes</taxon>
        <taxon>Streptosporangiales</taxon>
        <taxon>Thermomonosporaceae</taxon>
        <taxon>Actinomadura</taxon>
    </lineage>
</organism>
<keyword evidence="1" id="KW-0812">Transmembrane</keyword>
<dbReference type="RefSeq" id="WP_344590092.1">
    <property type="nucleotide sequence ID" value="NZ_BAAARW010000012.1"/>
</dbReference>
<feature type="transmembrane region" description="Helical" evidence="1">
    <location>
        <begin position="102"/>
        <end position="125"/>
    </location>
</feature>
<feature type="transmembrane region" description="Helical" evidence="1">
    <location>
        <begin position="75"/>
        <end position="96"/>
    </location>
</feature>
<keyword evidence="1" id="KW-0472">Membrane</keyword>
<proteinExistence type="predicted"/>
<name>A0ABN3J4V6_9ACTN</name>
<protein>
    <submittedName>
        <fullName evidence="2">Uncharacterized protein</fullName>
    </submittedName>
</protein>
<dbReference type="EMBL" id="BAAARW010000012">
    <property type="protein sequence ID" value="GAA2421114.1"/>
    <property type="molecule type" value="Genomic_DNA"/>
</dbReference>
<accession>A0ABN3J4V6</accession>
<keyword evidence="1" id="KW-1133">Transmembrane helix</keyword>
<reference evidence="2 3" key="1">
    <citation type="journal article" date="2019" name="Int. J. Syst. Evol. Microbiol.">
        <title>The Global Catalogue of Microorganisms (GCM) 10K type strain sequencing project: providing services to taxonomists for standard genome sequencing and annotation.</title>
        <authorList>
            <consortium name="The Broad Institute Genomics Platform"/>
            <consortium name="The Broad Institute Genome Sequencing Center for Infectious Disease"/>
            <person name="Wu L."/>
            <person name="Ma J."/>
        </authorList>
    </citation>
    <scope>NUCLEOTIDE SEQUENCE [LARGE SCALE GENOMIC DNA]</scope>
    <source>
        <strain evidence="2 3">JCM 3325</strain>
    </source>
</reference>
<evidence type="ECO:0000313" key="3">
    <source>
        <dbReference type="Proteomes" id="UP001501231"/>
    </source>
</evidence>
<feature type="transmembrane region" description="Helical" evidence="1">
    <location>
        <begin position="40"/>
        <end position="63"/>
    </location>
</feature>